<evidence type="ECO:0008006" key="4">
    <source>
        <dbReference type="Google" id="ProtNLM"/>
    </source>
</evidence>
<dbReference type="Gene3D" id="3.40.50.300">
    <property type="entry name" value="P-loop containing nucleotide triphosphate hydrolases"/>
    <property type="match status" value="1"/>
</dbReference>
<dbReference type="AlphaFoldDB" id="A0A2J6QGW2"/>
<feature type="region of interest" description="Disordered" evidence="1">
    <location>
        <begin position="117"/>
        <end position="138"/>
    </location>
</feature>
<reference evidence="2 3" key="1">
    <citation type="submission" date="2016-05" db="EMBL/GenBank/DDBJ databases">
        <title>A degradative enzymes factory behind the ericoid mycorrhizal symbiosis.</title>
        <authorList>
            <consortium name="DOE Joint Genome Institute"/>
            <person name="Martino E."/>
            <person name="Morin E."/>
            <person name="Grelet G."/>
            <person name="Kuo A."/>
            <person name="Kohler A."/>
            <person name="Daghino S."/>
            <person name="Barry K."/>
            <person name="Choi C."/>
            <person name="Cichocki N."/>
            <person name="Clum A."/>
            <person name="Copeland A."/>
            <person name="Hainaut M."/>
            <person name="Haridas S."/>
            <person name="Labutti K."/>
            <person name="Lindquist E."/>
            <person name="Lipzen A."/>
            <person name="Khouja H.-R."/>
            <person name="Murat C."/>
            <person name="Ohm R."/>
            <person name="Olson A."/>
            <person name="Spatafora J."/>
            <person name="Veneault-Fourrey C."/>
            <person name="Henrissat B."/>
            <person name="Grigoriev I."/>
            <person name="Martin F."/>
            <person name="Perotto S."/>
        </authorList>
    </citation>
    <scope>NUCLEOTIDE SEQUENCE [LARGE SCALE GENOMIC DNA]</scope>
    <source>
        <strain evidence="2 3">UAMH 7357</strain>
    </source>
</reference>
<dbReference type="InterPro" id="IPR027417">
    <property type="entry name" value="P-loop_NTPase"/>
</dbReference>
<sequence>MNKMIPRQHSKFPWVTRAVPMDVLILLGPGGSGKSTMLGSIMLLLIAGGEKIAIVAPTNVAAKNILMRTAQQEKNHRLLIRVWAPRLEEEAIMPYNPSDPNSLAEVREESFSRPRKLGTTTINSSMGPPGAWLSPNIE</sequence>
<proteinExistence type="predicted"/>
<organism evidence="2 3">
    <name type="scientific">Hyaloscypha hepaticicola</name>
    <dbReference type="NCBI Taxonomy" id="2082293"/>
    <lineage>
        <taxon>Eukaryota</taxon>
        <taxon>Fungi</taxon>
        <taxon>Dikarya</taxon>
        <taxon>Ascomycota</taxon>
        <taxon>Pezizomycotina</taxon>
        <taxon>Leotiomycetes</taxon>
        <taxon>Helotiales</taxon>
        <taxon>Hyaloscyphaceae</taxon>
        <taxon>Hyaloscypha</taxon>
    </lineage>
</organism>
<dbReference type="EMBL" id="KZ613470">
    <property type="protein sequence ID" value="PMD25506.1"/>
    <property type="molecule type" value="Genomic_DNA"/>
</dbReference>
<gene>
    <name evidence="2" type="ORF">NA56DRAFT_437453</name>
</gene>
<dbReference type="Proteomes" id="UP000235672">
    <property type="component" value="Unassembled WGS sequence"/>
</dbReference>
<dbReference type="OrthoDB" id="3565420at2759"/>
<evidence type="ECO:0000256" key="1">
    <source>
        <dbReference type="SAM" id="MobiDB-lite"/>
    </source>
</evidence>
<dbReference type="Pfam" id="PF13245">
    <property type="entry name" value="AAA_19"/>
    <property type="match status" value="1"/>
</dbReference>
<dbReference type="SUPFAM" id="SSF52540">
    <property type="entry name" value="P-loop containing nucleoside triphosphate hydrolases"/>
    <property type="match status" value="1"/>
</dbReference>
<accession>A0A2J6QGW2</accession>
<evidence type="ECO:0000313" key="3">
    <source>
        <dbReference type="Proteomes" id="UP000235672"/>
    </source>
</evidence>
<evidence type="ECO:0000313" key="2">
    <source>
        <dbReference type="EMBL" id="PMD25506.1"/>
    </source>
</evidence>
<keyword evidence="3" id="KW-1185">Reference proteome</keyword>
<name>A0A2J6QGW2_9HELO</name>
<protein>
    <recommendedName>
        <fullName evidence="4">DNA2/NAM7 helicase helicase domain-containing protein</fullName>
    </recommendedName>
</protein>